<reference evidence="9" key="1">
    <citation type="submission" date="2022-05" db="EMBL/GenBank/DDBJ databases">
        <title>Complete genome sequence of toluene-degrading Gulosibacter sediminis strain ACHW.36C.</title>
        <authorList>
            <person name="Wai A.C."/>
            <person name="Lai G.K."/>
            <person name="Griffin S.D."/>
            <person name="Leung F.C."/>
        </authorList>
    </citation>
    <scope>NUCLEOTIDE SEQUENCE [LARGE SCALE GENOMIC DNA]</scope>
    <source>
        <strain evidence="9">ACHW.36C</strain>
    </source>
</reference>
<feature type="domain" description="VTT" evidence="8">
    <location>
        <begin position="43"/>
        <end position="167"/>
    </location>
</feature>
<protein>
    <submittedName>
        <fullName evidence="9">VTT domain-containing protein</fullName>
    </submittedName>
</protein>
<accession>A0ABY4MW81</accession>
<sequence length="224" mass="24337">MPFHSAILDILNPETLLPALGPWVLIGIGVIIFIESGVLFPFLPGDSLIVTAAILSTQLGLTPWSIAIVAIVAAIAGDQVGYLLGNRFGRRLFKPDARILRTEYLETAERFFAKYGPFALVLGRFVPIVRTYVPLAAGTAALKYRRFVMWNVLGALLWVISLTLVGTLLGGIPFVRDNIDVLAIVIVLVSVLPVVIGALVRWRRERTNGPALEPIVADDASLLD</sequence>
<feature type="transmembrane region" description="Helical" evidence="7">
    <location>
        <begin position="152"/>
        <end position="175"/>
    </location>
</feature>
<dbReference type="EMBL" id="CP097160">
    <property type="protein sequence ID" value="UQN14690.1"/>
    <property type="molecule type" value="Genomic_DNA"/>
</dbReference>
<feature type="transmembrane region" description="Helical" evidence="7">
    <location>
        <begin position="181"/>
        <end position="200"/>
    </location>
</feature>
<evidence type="ECO:0000256" key="4">
    <source>
        <dbReference type="ARBA" id="ARBA00022692"/>
    </source>
</evidence>
<name>A0ABY4MW81_9MICO</name>
<organism evidence="9">
    <name type="scientific">Gulosibacter sediminis</name>
    <dbReference type="NCBI Taxonomy" id="1729695"/>
    <lineage>
        <taxon>Bacteria</taxon>
        <taxon>Bacillati</taxon>
        <taxon>Actinomycetota</taxon>
        <taxon>Actinomycetes</taxon>
        <taxon>Micrococcales</taxon>
        <taxon>Microbacteriaceae</taxon>
        <taxon>Gulosibacter</taxon>
    </lineage>
</organism>
<evidence type="ECO:0000259" key="8">
    <source>
        <dbReference type="Pfam" id="PF09335"/>
    </source>
</evidence>
<evidence type="ECO:0000256" key="6">
    <source>
        <dbReference type="ARBA" id="ARBA00023136"/>
    </source>
</evidence>
<feature type="transmembrane region" description="Helical" evidence="7">
    <location>
        <begin position="20"/>
        <end position="43"/>
    </location>
</feature>
<gene>
    <name evidence="9" type="ORF">M3M28_11705</name>
</gene>
<evidence type="ECO:0000256" key="3">
    <source>
        <dbReference type="ARBA" id="ARBA00022475"/>
    </source>
</evidence>
<comment type="similarity">
    <text evidence="2 7">Belongs to the DedA family.</text>
</comment>
<comment type="subcellular location">
    <subcellularLocation>
        <location evidence="1 7">Cell membrane</location>
        <topology evidence="1 7">Multi-pass membrane protein</topology>
    </subcellularLocation>
</comment>
<dbReference type="PANTHER" id="PTHR30353:SF0">
    <property type="entry name" value="TRANSMEMBRANE PROTEIN"/>
    <property type="match status" value="1"/>
</dbReference>
<evidence type="ECO:0000256" key="1">
    <source>
        <dbReference type="ARBA" id="ARBA00004651"/>
    </source>
</evidence>
<proteinExistence type="inferred from homology"/>
<evidence type="ECO:0000313" key="9">
    <source>
        <dbReference type="EMBL" id="UQN14690.1"/>
    </source>
</evidence>
<dbReference type="InterPro" id="IPR032816">
    <property type="entry name" value="VTT_dom"/>
</dbReference>
<keyword evidence="5 7" id="KW-1133">Transmembrane helix</keyword>
<evidence type="ECO:0000256" key="5">
    <source>
        <dbReference type="ARBA" id="ARBA00022989"/>
    </source>
</evidence>
<dbReference type="PANTHER" id="PTHR30353">
    <property type="entry name" value="INNER MEMBRANE PROTEIN DEDA-RELATED"/>
    <property type="match status" value="1"/>
</dbReference>
<evidence type="ECO:0000256" key="2">
    <source>
        <dbReference type="ARBA" id="ARBA00010792"/>
    </source>
</evidence>
<keyword evidence="3 7" id="KW-1003">Cell membrane</keyword>
<feature type="transmembrane region" description="Helical" evidence="7">
    <location>
        <begin position="63"/>
        <end position="84"/>
    </location>
</feature>
<keyword evidence="6 7" id="KW-0472">Membrane</keyword>
<keyword evidence="4 7" id="KW-0812">Transmembrane</keyword>
<dbReference type="InterPro" id="IPR032818">
    <property type="entry name" value="DedA-like"/>
</dbReference>
<dbReference type="Pfam" id="PF09335">
    <property type="entry name" value="VTT_dom"/>
    <property type="match status" value="1"/>
</dbReference>
<evidence type="ECO:0000256" key="7">
    <source>
        <dbReference type="RuleBase" id="RU367016"/>
    </source>
</evidence>